<keyword evidence="4" id="KW-0325">Glycoprotein</keyword>
<dbReference type="PRINTS" id="PR00258">
    <property type="entry name" value="SPERACTRCPTR"/>
</dbReference>
<dbReference type="PROSITE" id="PS00420">
    <property type="entry name" value="SRCR_1"/>
    <property type="match status" value="1"/>
</dbReference>
<dbReference type="PANTHER" id="PTHR48071">
    <property type="entry name" value="SRCR DOMAIN-CONTAINING PROTEIN"/>
    <property type="match status" value="1"/>
</dbReference>
<evidence type="ECO:0000313" key="7">
    <source>
        <dbReference type="Ensembl" id="ENSAMXP00005056749.1"/>
    </source>
</evidence>
<dbReference type="GO" id="GO:0005886">
    <property type="term" value="C:plasma membrane"/>
    <property type="evidence" value="ECO:0007669"/>
    <property type="project" value="TreeGrafter"/>
</dbReference>
<organism evidence="7 8">
    <name type="scientific">Astyanax mexicanus</name>
    <name type="common">Blind cave fish</name>
    <name type="synonym">Astyanax fasciatus mexicanus</name>
    <dbReference type="NCBI Taxonomy" id="7994"/>
    <lineage>
        <taxon>Eukaryota</taxon>
        <taxon>Metazoa</taxon>
        <taxon>Chordata</taxon>
        <taxon>Craniata</taxon>
        <taxon>Vertebrata</taxon>
        <taxon>Euteleostomi</taxon>
        <taxon>Actinopterygii</taxon>
        <taxon>Neopterygii</taxon>
        <taxon>Teleostei</taxon>
        <taxon>Ostariophysi</taxon>
        <taxon>Characiformes</taxon>
        <taxon>Characoidei</taxon>
        <taxon>Acestrorhamphidae</taxon>
        <taxon>Acestrorhamphinae</taxon>
        <taxon>Astyanax</taxon>
    </lineage>
</organism>
<keyword evidence="2" id="KW-0677">Repeat</keyword>
<dbReference type="SMART" id="SM00202">
    <property type="entry name" value="SR"/>
    <property type="match status" value="1"/>
</dbReference>
<feature type="domain" description="SRCR" evidence="6">
    <location>
        <begin position="16"/>
        <end position="116"/>
    </location>
</feature>
<accession>A0A8B9RP64</accession>
<evidence type="ECO:0000256" key="2">
    <source>
        <dbReference type="ARBA" id="ARBA00022737"/>
    </source>
</evidence>
<reference evidence="7" key="1">
    <citation type="submission" date="2025-08" db="UniProtKB">
        <authorList>
            <consortium name="Ensembl"/>
        </authorList>
    </citation>
    <scope>IDENTIFICATION</scope>
</reference>
<dbReference type="Gene3D" id="3.10.250.10">
    <property type="entry name" value="SRCR-like domain"/>
    <property type="match status" value="1"/>
</dbReference>
<dbReference type="InterPro" id="IPR036772">
    <property type="entry name" value="SRCR-like_dom_sf"/>
</dbReference>
<keyword evidence="1" id="KW-0732">Signal</keyword>
<sequence length="118" mass="12699">RAFIFCSSCVAGDGTIRLMGGSDHCQGRVEIYYRGSWGTVCDDDWGMRDAEVVCRLLGCGDAVAAQVEAFFGQGWGTILLDNVKCIGTEASLQQCSHISWDVHNCNHSEDAGVTCSLS</sequence>
<keyword evidence="3 5" id="KW-1015">Disulfide bond</keyword>
<dbReference type="Proteomes" id="UP000694621">
    <property type="component" value="Unplaced"/>
</dbReference>
<dbReference type="Pfam" id="PF00530">
    <property type="entry name" value="SRCR"/>
    <property type="match status" value="1"/>
</dbReference>
<feature type="disulfide bond" evidence="5">
    <location>
        <begin position="54"/>
        <end position="115"/>
    </location>
</feature>
<dbReference type="Ensembl" id="ENSAMXT00005061322.1">
    <property type="protein sequence ID" value="ENSAMXP00005056749.1"/>
    <property type="gene ID" value="ENSAMXG00005025163.1"/>
</dbReference>
<name>A0A8B9RP64_ASTMX</name>
<evidence type="ECO:0000256" key="1">
    <source>
        <dbReference type="ARBA" id="ARBA00022729"/>
    </source>
</evidence>
<evidence type="ECO:0000256" key="5">
    <source>
        <dbReference type="PROSITE-ProRule" id="PRU00196"/>
    </source>
</evidence>
<dbReference type="AlphaFoldDB" id="A0A8B9RP64"/>
<dbReference type="InterPro" id="IPR001190">
    <property type="entry name" value="SRCR"/>
</dbReference>
<evidence type="ECO:0000313" key="8">
    <source>
        <dbReference type="Proteomes" id="UP000694621"/>
    </source>
</evidence>
<feature type="disulfide bond" evidence="5">
    <location>
        <begin position="85"/>
        <end position="95"/>
    </location>
</feature>
<dbReference type="SUPFAM" id="SSF56487">
    <property type="entry name" value="SRCR-like"/>
    <property type="match status" value="1"/>
</dbReference>
<dbReference type="GO" id="GO:0004252">
    <property type="term" value="F:serine-type endopeptidase activity"/>
    <property type="evidence" value="ECO:0007669"/>
    <property type="project" value="TreeGrafter"/>
</dbReference>
<dbReference type="FunFam" id="3.10.250.10:FF:000006">
    <property type="entry name" value="neurotrypsin isoform X2"/>
    <property type="match status" value="1"/>
</dbReference>
<feature type="disulfide bond" evidence="5">
    <location>
        <begin position="41"/>
        <end position="105"/>
    </location>
</feature>
<dbReference type="PANTHER" id="PTHR48071:SF27">
    <property type="entry name" value="SCAVENGER RECEPTOR CYSTEINE-RICH TYPE 1 PROTEIN M130-LIKE"/>
    <property type="match status" value="1"/>
</dbReference>
<protein>
    <recommendedName>
        <fullName evidence="6">SRCR domain-containing protein</fullName>
    </recommendedName>
</protein>
<dbReference type="GO" id="GO:0031638">
    <property type="term" value="P:zymogen activation"/>
    <property type="evidence" value="ECO:0007669"/>
    <property type="project" value="TreeGrafter"/>
</dbReference>
<proteinExistence type="predicted"/>
<evidence type="ECO:0000256" key="4">
    <source>
        <dbReference type="ARBA" id="ARBA00023180"/>
    </source>
</evidence>
<dbReference type="PROSITE" id="PS50287">
    <property type="entry name" value="SRCR_2"/>
    <property type="match status" value="1"/>
</dbReference>
<evidence type="ECO:0000256" key="3">
    <source>
        <dbReference type="ARBA" id="ARBA00023157"/>
    </source>
</evidence>
<evidence type="ECO:0000259" key="6">
    <source>
        <dbReference type="PROSITE" id="PS50287"/>
    </source>
</evidence>